<dbReference type="PRINTS" id="PR00420">
    <property type="entry name" value="RNGMNOXGNASE"/>
</dbReference>
<dbReference type="Proteomes" id="UP001428817">
    <property type="component" value="Unassembled WGS sequence"/>
</dbReference>
<accession>A0ABP9PY05</accession>
<dbReference type="NCBIfam" id="NF033144">
    <property type="entry name" value="rifampin_ARR"/>
    <property type="match status" value="1"/>
</dbReference>
<dbReference type="InterPro" id="IPR002938">
    <property type="entry name" value="FAD-bd"/>
</dbReference>
<evidence type="ECO:0000259" key="4">
    <source>
        <dbReference type="Pfam" id="PF01494"/>
    </source>
</evidence>
<keyword evidence="3" id="KW-0274">FAD</keyword>
<feature type="domain" description="FAD-binding" evidence="4">
    <location>
        <begin position="8"/>
        <end position="359"/>
    </location>
</feature>
<proteinExistence type="predicted"/>
<reference evidence="7" key="1">
    <citation type="journal article" date="2019" name="Int. J. Syst. Evol. Microbiol.">
        <title>The Global Catalogue of Microorganisms (GCM) 10K type strain sequencing project: providing services to taxonomists for standard genome sequencing and annotation.</title>
        <authorList>
            <consortium name="The Broad Institute Genomics Platform"/>
            <consortium name="The Broad Institute Genome Sequencing Center for Infectious Disease"/>
            <person name="Wu L."/>
            <person name="Ma J."/>
        </authorList>
    </citation>
    <scope>NUCLEOTIDE SEQUENCE [LARGE SCALE GENOMIC DNA]</scope>
    <source>
        <strain evidence="7">JCM 18303</strain>
    </source>
</reference>
<evidence type="ECO:0000256" key="1">
    <source>
        <dbReference type="ARBA" id="ARBA00001974"/>
    </source>
</evidence>
<dbReference type="EMBL" id="BAABJP010000008">
    <property type="protein sequence ID" value="GAA5152913.1"/>
    <property type="molecule type" value="Genomic_DNA"/>
</dbReference>
<feature type="domain" description="Rifampin ADP-ribosyltransferase" evidence="5">
    <location>
        <begin position="553"/>
        <end position="651"/>
    </location>
</feature>
<dbReference type="PANTHER" id="PTHR43004">
    <property type="entry name" value="TRK SYSTEM POTASSIUM UPTAKE PROTEIN"/>
    <property type="match status" value="1"/>
</dbReference>
<dbReference type="Gene3D" id="3.50.50.60">
    <property type="entry name" value="FAD/NAD(P)-binding domain"/>
    <property type="match status" value="1"/>
</dbReference>
<name>A0ABP9PY05_9PSEU</name>
<dbReference type="PANTHER" id="PTHR43004:SF19">
    <property type="entry name" value="BINDING MONOOXYGENASE, PUTATIVE (JCVI)-RELATED"/>
    <property type="match status" value="1"/>
</dbReference>
<dbReference type="InterPro" id="IPR021975">
    <property type="entry name" value="Rifampin_Arr"/>
</dbReference>
<comment type="cofactor">
    <cofactor evidence="1">
        <name>FAD</name>
        <dbReference type="ChEBI" id="CHEBI:57692"/>
    </cofactor>
</comment>
<evidence type="ECO:0000313" key="7">
    <source>
        <dbReference type="Proteomes" id="UP001428817"/>
    </source>
</evidence>
<dbReference type="NCBIfam" id="NF004780">
    <property type="entry name" value="PRK06126.1"/>
    <property type="match status" value="1"/>
</dbReference>
<dbReference type="InterPro" id="IPR036188">
    <property type="entry name" value="FAD/NAD-bd_sf"/>
</dbReference>
<dbReference type="Pfam" id="PF01494">
    <property type="entry name" value="FAD_binding_3"/>
    <property type="match status" value="1"/>
</dbReference>
<dbReference type="Gene3D" id="3.30.9.10">
    <property type="entry name" value="D-Amino Acid Oxidase, subunit A, domain 2"/>
    <property type="match status" value="1"/>
</dbReference>
<keyword evidence="7" id="KW-1185">Reference proteome</keyword>
<dbReference type="Gene3D" id="3.40.30.120">
    <property type="match status" value="1"/>
</dbReference>
<dbReference type="InterPro" id="IPR038611">
    <property type="entry name" value="Arr_sf"/>
</dbReference>
<sequence length="679" mass="72779">MTDPEVTETDVIVVGGGPAGLTLAHELGARGIGVVLVEPLREPDTSSPRCKQVNPRSMEHFRRLGLAGAVRAHAPLPGGWSDRTVFCTSLAGPRVARFDGVFALADLPRAELPEPGQWTAQYRLEDALRAELPRRASVTALWGSRVVDVHQTGTGVTATVDDGESAPIPVRGRYLAAADGGRGIVRKRLGIPMRGDSHGIRNLQVTFSAPGLAERHCHGPAVQYWVLGSGVGGLLGRLDPADRWWAIIINAPADAPTAWVESALQTMIGADLPIRVTSRDPWTARMLVAERYREGRCFLLGDAAHLNPPWGGFGANTGIGDAVDLGWKLAAVLNGWAGAAMLDSYQAERRPIAERAIAEARANMAVLTPELSRPGLADADAAGELARAEAAEAVRRAKTAEFYTLGFVLGTGCPGSPVVVADGRPAPASSTSVYRPSAAPGMRLPHLWLDGRTSLYDELGPGLTLLEVGAAPVPSGWTEAAQARGVPWRTVTLHRPDARELFGARYVLVRPDHLVAWRGDNLPPDPGSLFDHVLGVCMTNEPTPFEVHESGALFHGTKADLKVGDLLEPGRRSNYEDGRTANHVYVSATLDAATWGAELALGEGRGRIYIVEPTGALEDDPNVTDRKFPGNPTRSYRTREPVRIVGELADWVGHSPEKLKAMRDHLDELKRTGTADIDD</sequence>
<dbReference type="Gene3D" id="3.20.170.40">
    <property type="entry name" value="Rifampin ADP-ribosyltransferase domain"/>
    <property type="match status" value="1"/>
</dbReference>
<keyword evidence="2" id="KW-0285">Flavoprotein</keyword>
<dbReference type="Pfam" id="PF21274">
    <property type="entry name" value="Rng_hyd_C"/>
    <property type="match status" value="1"/>
</dbReference>
<evidence type="ECO:0000256" key="2">
    <source>
        <dbReference type="ARBA" id="ARBA00022630"/>
    </source>
</evidence>
<comment type="caution">
    <text evidence="6">The sequence shown here is derived from an EMBL/GenBank/DDBJ whole genome shotgun (WGS) entry which is preliminary data.</text>
</comment>
<protein>
    <submittedName>
        <fullName evidence="6">FAD-dependent oxidoreductase</fullName>
    </submittedName>
</protein>
<dbReference type="Pfam" id="PF12120">
    <property type="entry name" value="Arr-ms"/>
    <property type="match status" value="1"/>
</dbReference>
<evidence type="ECO:0000259" key="5">
    <source>
        <dbReference type="Pfam" id="PF12120"/>
    </source>
</evidence>
<evidence type="ECO:0000313" key="6">
    <source>
        <dbReference type="EMBL" id="GAA5152913.1"/>
    </source>
</evidence>
<dbReference type="SUPFAM" id="SSF51905">
    <property type="entry name" value="FAD/NAD(P)-binding domain"/>
    <property type="match status" value="1"/>
</dbReference>
<evidence type="ECO:0000256" key="3">
    <source>
        <dbReference type="ARBA" id="ARBA00022827"/>
    </source>
</evidence>
<dbReference type="InterPro" id="IPR050641">
    <property type="entry name" value="RIFMO-like"/>
</dbReference>
<gene>
    <name evidence="6" type="ORF">GCM10023321_22330</name>
</gene>
<organism evidence="6 7">
    <name type="scientific">Pseudonocardia eucalypti</name>
    <dbReference type="NCBI Taxonomy" id="648755"/>
    <lineage>
        <taxon>Bacteria</taxon>
        <taxon>Bacillati</taxon>
        <taxon>Actinomycetota</taxon>
        <taxon>Actinomycetes</taxon>
        <taxon>Pseudonocardiales</taxon>
        <taxon>Pseudonocardiaceae</taxon>
        <taxon>Pseudonocardia</taxon>
    </lineage>
</organism>